<reference evidence="13" key="1">
    <citation type="submission" date="2020-03" db="EMBL/GenBank/DDBJ databases">
        <title>Genome of Pelagibius litoralis DSM 21314T.</title>
        <authorList>
            <person name="Wang G."/>
        </authorList>
    </citation>
    <scope>NUCLEOTIDE SEQUENCE</scope>
    <source>
        <strain evidence="13">DSM 21314</strain>
    </source>
</reference>
<dbReference type="Proteomes" id="UP000761264">
    <property type="component" value="Unassembled WGS sequence"/>
</dbReference>
<dbReference type="PANTHER" id="PTHR31120">
    <property type="entry name" value="METALLOPROTEASE TIKI"/>
    <property type="match status" value="1"/>
</dbReference>
<keyword evidence="11" id="KW-0472">Membrane</keyword>
<keyword evidence="10" id="KW-0482">Metalloprotease</keyword>
<dbReference type="Pfam" id="PF01963">
    <property type="entry name" value="TraB_PrgY_gumN"/>
    <property type="match status" value="1"/>
</dbReference>
<dbReference type="InterPro" id="IPR002816">
    <property type="entry name" value="TraB/PrgY/GumN_fam"/>
</dbReference>
<evidence type="ECO:0000256" key="3">
    <source>
        <dbReference type="ARBA" id="ARBA00004479"/>
    </source>
</evidence>
<dbReference type="GO" id="GO:0004222">
    <property type="term" value="F:metalloendopeptidase activity"/>
    <property type="evidence" value="ECO:0007669"/>
    <property type="project" value="TreeGrafter"/>
</dbReference>
<dbReference type="RefSeq" id="WP_167229253.1">
    <property type="nucleotide sequence ID" value="NZ_JAAQPH010000023.1"/>
</dbReference>
<comment type="cofactor">
    <cofactor evidence="2">
        <name>Co(2+)</name>
        <dbReference type="ChEBI" id="CHEBI:48828"/>
    </cofactor>
</comment>
<keyword evidence="9" id="KW-1133">Transmembrane helix</keyword>
<keyword evidence="8" id="KW-0378">Hydrolase</keyword>
<sequence length="310" mass="34885">MTGNRPVKPLCTTFGAPFLALFVVFWSGLAAASDDHPVRHGEGRLWRIERADAPPSHVMGTIHVTDPRVRDLPAPIRKAFESSEQAAFELLFDPEESQAISRAQQLPAQKPLAKLLDRETYEKVVSLAAQYGIAKRDLERMQPWALALLFQTPPEEAKRRLDGDLILDRWLIQWAYDLGMQVVALEKVEEQVAALESAQSSDQTAMLREVLAQLDEDPGAHAALVEQYLAGNMAMAYRRVEKMAWEDSEPGTRAFKEAFLDLRNRTMVERMLPLLKRGKAFVAVGALHMPGDEGILHLLEQQGYRVTRLH</sequence>
<keyword evidence="14" id="KW-1185">Reference proteome</keyword>
<evidence type="ECO:0000256" key="2">
    <source>
        <dbReference type="ARBA" id="ARBA00001941"/>
    </source>
</evidence>
<evidence type="ECO:0000256" key="4">
    <source>
        <dbReference type="ARBA" id="ARBA00022670"/>
    </source>
</evidence>
<dbReference type="InterPro" id="IPR040230">
    <property type="entry name" value="TIKI1/2-like"/>
</dbReference>
<dbReference type="CDD" id="cd14789">
    <property type="entry name" value="Tiki"/>
    <property type="match status" value="1"/>
</dbReference>
<evidence type="ECO:0000256" key="10">
    <source>
        <dbReference type="ARBA" id="ARBA00023049"/>
    </source>
</evidence>
<dbReference type="GO" id="GO:0016020">
    <property type="term" value="C:membrane"/>
    <property type="evidence" value="ECO:0007669"/>
    <property type="project" value="UniProtKB-SubCell"/>
</dbReference>
<evidence type="ECO:0000256" key="9">
    <source>
        <dbReference type="ARBA" id="ARBA00022989"/>
    </source>
</evidence>
<dbReference type="PANTHER" id="PTHR31120:SF6">
    <property type="entry name" value="METALLOPROTEASE TIKI HOMOLOG"/>
    <property type="match status" value="1"/>
</dbReference>
<dbReference type="GO" id="GO:0006508">
    <property type="term" value="P:proteolysis"/>
    <property type="evidence" value="ECO:0007669"/>
    <property type="project" value="UniProtKB-KW"/>
</dbReference>
<evidence type="ECO:0000256" key="6">
    <source>
        <dbReference type="ARBA" id="ARBA00022723"/>
    </source>
</evidence>
<evidence type="ECO:0000256" key="8">
    <source>
        <dbReference type="ARBA" id="ARBA00022801"/>
    </source>
</evidence>
<keyword evidence="7" id="KW-0732">Signal</keyword>
<dbReference type="GO" id="GO:0030178">
    <property type="term" value="P:negative regulation of Wnt signaling pathway"/>
    <property type="evidence" value="ECO:0007669"/>
    <property type="project" value="InterPro"/>
</dbReference>
<comment type="subcellular location">
    <subcellularLocation>
        <location evidence="3">Membrane</location>
        <topology evidence="3">Single-pass type I membrane protein</topology>
    </subcellularLocation>
</comment>
<evidence type="ECO:0000256" key="5">
    <source>
        <dbReference type="ARBA" id="ARBA00022692"/>
    </source>
</evidence>
<protein>
    <submittedName>
        <fullName evidence="13">TraB/GumN family protein</fullName>
    </submittedName>
</protein>
<evidence type="ECO:0000256" key="7">
    <source>
        <dbReference type="ARBA" id="ARBA00022729"/>
    </source>
</evidence>
<evidence type="ECO:0000256" key="1">
    <source>
        <dbReference type="ARBA" id="ARBA00001936"/>
    </source>
</evidence>
<gene>
    <name evidence="13" type="ORF">HBA54_23350</name>
</gene>
<evidence type="ECO:0000313" key="14">
    <source>
        <dbReference type="Proteomes" id="UP000761264"/>
    </source>
</evidence>
<dbReference type="EMBL" id="JAAQPH010000023">
    <property type="protein sequence ID" value="NIA71532.1"/>
    <property type="molecule type" value="Genomic_DNA"/>
</dbReference>
<evidence type="ECO:0000313" key="13">
    <source>
        <dbReference type="EMBL" id="NIA71532.1"/>
    </source>
</evidence>
<dbReference type="GO" id="GO:0046872">
    <property type="term" value="F:metal ion binding"/>
    <property type="evidence" value="ECO:0007669"/>
    <property type="project" value="UniProtKB-KW"/>
</dbReference>
<dbReference type="AlphaFoldDB" id="A0A967KC85"/>
<keyword evidence="12" id="KW-0325">Glycoprotein</keyword>
<comment type="cofactor">
    <cofactor evidence="1">
        <name>Mn(2+)</name>
        <dbReference type="ChEBI" id="CHEBI:29035"/>
    </cofactor>
</comment>
<comment type="caution">
    <text evidence="13">The sequence shown here is derived from an EMBL/GenBank/DDBJ whole genome shotgun (WGS) entry which is preliminary data.</text>
</comment>
<name>A0A967KC85_9PROT</name>
<organism evidence="13 14">
    <name type="scientific">Pelagibius litoralis</name>
    <dbReference type="NCBI Taxonomy" id="374515"/>
    <lineage>
        <taxon>Bacteria</taxon>
        <taxon>Pseudomonadati</taxon>
        <taxon>Pseudomonadota</taxon>
        <taxon>Alphaproteobacteria</taxon>
        <taxon>Rhodospirillales</taxon>
        <taxon>Rhodovibrionaceae</taxon>
        <taxon>Pelagibius</taxon>
    </lineage>
</organism>
<evidence type="ECO:0000256" key="11">
    <source>
        <dbReference type="ARBA" id="ARBA00023136"/>
    </source>
</evidence>
<evidence type="ECO:0000256" key="12">
    <source>
        <dbReference type="ARBA" id="ARBA00023180"/>
    </source>
</evidence>
<keyword evidence="5" id="KW-0812">Transmembrane</keyword>
<keyword evidence="4" id="KW-0645">Protease</keyword>
<proteinExistence type="predicted"/>
<accession>A0A967KC85</accession>
<keyword evidence="6" id="KW-0479">Metal-binding</keyword>